<dbReference type="PANTHER" id="PTHR35340">
    <property type="entry name" value="PQQ ENZYME REPEAT PROTEIN-RELATED"/>
    <property type="match status" value="1"/>
</dbReference>
<protein>
    <recommendedName>
        <fullName evidence="5">ASST-domain-containing protein</fullName>
    </recommendedName>
</protein>
<keyword evidence="1" id="KW-1133">Transmembrane helix</keyword>
<keyword evidence="4" id="KW-1185">Reference proteome</keyword>
<dbReference type="InterPro" id="IPR053143">
    <property type="entry name" value="Arylsulfate_ST"/>
</dbReference>
<evidence type="ECO:0000313" key="3">
    <source>
        <dbReference type="EMBL" id="SMQ46573.1"/>
    </source>
</evidence>
<evidence type="ECO:0000313" key="4">
    <source>
        <dbReference type="Proteomes" id="UP000215127"/>
    </source>
</evidence>
<proteinExistence type="predicted"/>
<keyword evidence="1" id="KW-0812">Transmembrane</keyword>
<dbReference type="AlphaFoldDB" id="A0A1X7RGN6"/>
<sequence length="628" mass="70600">MPFGHRIQSCLLPLLALSPLCAAYDTHVHDHDEGLHTFITRPEIKAPKFTVNITDPAHVTPGYWFVAPFEVIDQKFAGNGWIAPTIYDGNGQLIWSGVEHSQNWDTLDFKMSNVRGEAMMTFMVQKMGEAFVLDNTYTVREKKKIGTLGKDFNSHELSFIANGTRALVLTEGRRAANELQTKTVGWHESCTVMFDGFRELDTETWNPVFSWNSYDHLSLNESSFLDGGVEKACKDSWAWDFLHANAVDKDQNGNYYLSARHTDTIYKISKDDGHVMWRLNGGRPSSSDFAMNDVSFSRQHNVRFRGFDGTYEFITILDNAKGQDEQKSTHENSRGMMIALNTKDMSAVMVSSIEHPGGHGSYAPRRGNYQQLPNGNIFMGWSEQAIHSEHLSTGEMVMEAALVPEWLGTYRAYKYDFEGRPVEKPRAHSAAYPSTSRNSTTTLVHVSWNGATEIAKWALYKTTDTGFPKIPIFQTNKTSFETAMAWDGYASYIIADALDKHGSVLGSTGVIKTVDPTASQLTGAVAEEVYWLQEVRQQNGDWKADVYEYAVARPGRYSVMIFFLGVVSSVVFFTLVRRLRHRSLFPLGKFGGGGSPLLMSEGYTPVLREEMMEADEERLSARSSDRLL</sequence>
<feature type="transmembrane region" description="Helical" evidence="1">
    <location>
        <begin position="557"/>
        <end position="576"/>
    </location>
</feature>
<evidence type="ECO:0000256" key="2">
    <source>
        <dbReference type="SAM" id="SignalP"/>
    </source>
</evidence>
<dbReference type="Pfam" id="PF14269">
    <property type="entry name" value="Arylsulfotran_2"/>
    <property type="match status" value="1"/>
</dbReference>
<keyword evidence="1" id="KW-0472">Membrane</keyword>
<dbReference type="SUPFAM" id="SSF69304">
    <property type="entry name" value="Tricorn protease N-terminal domain"/>
    <property type="match status" value="1"/>
</dbReference>
<evidence type="ECO:0000256" key="1">
    <source>
        <dbReference type="SAM" id="Phobius"/>
    </source>
</evidence>
<dbReference type="PANTHER" id="PTHR35340:SF8">
    <property type="entry name" value="ASST-DOMAIN-CONTAINING PROTEIN"/>
    <property type="match status" value="1"/>
</dbReference>
<dbReference type="InterPro" id="IPR039535">
    <property type="entry name" value="ASST-like"/>
</dbReference>
<accession>A0A1X7RGN6</accession>
<keyword evidence="2" id="KW-0732">Signal</keyword>
<reference evidence="3 4" key="1">
    <citation type="submission" date="2016-06" db="EMBL/GenBank/DDBJ databases">
        <authorList>
            <person name="Kjaerup R.B."/>
            <person name="Dalgaard T.S."/>
            <person name="Juul-Madsen H.R."/>
        </authorList>
    </citation>
    <scope>NUCLEOTIDE SEQUENCE [LARGE SCALE GENOMIC DNA]</scope>
</reference>
<dbReference type="EMBL" id="LT853692">
    <property type="protein sequence ID" value="SMQ46573.1"/>
    <property type="molecule type" value="Genomic_DNA"/>
</dbReference>
<organism evidence="3 4">
    <name type="scientific">Zymoseptoria tritici (strain ST99CH_3D7)</name>
    <dbReference type="NCBI Taxonomy" id="1276538"/>
    <lineage>
        <taxon>Eukaryota</taxon>
        <taxon>Fungi</taxon>
        <taxon>Dikarya</taxon>
        <taxon>Ascomycota</taxon>
        <taxon>Pezizomycotina</taxon>
        <taxon>Dothideomycetes</taxon>
        <taxon>Dothideomycetidae</taxon>
        <taxon>Mycosphaerellales</taxon>
        <taxon>Mycosphaerellaceae</taxon>
        <taxon>Zymoseptoria</taxon>
    </lineage>
</organism>
<dbReference type="STRING" id="1276538.A0A1X7RGN6"/>
<evidence type="ECO:0008006" key="5">
    <source>
        <dbReference type="Google" id="ProtNLM"/>
    </source>
</evidence>
<dbReference type="Proteomes" id="UP000215127">
    <property type="component" value="Chromosome 1"/>
</dbReference>
<feature type="signal peptide" evidence="2">
    <location>
        <begin position="1"/>
        <end position="23"/>
    </location>
</feature>
<gene>
    <name evidence="3" type="ORF">ZT3D7_G1719</name>
</gene>
<name>A0A1X7RGN6_ZYMT9</name>
<feature type="chain" id="PRO_5012914341" description="ASST-domain-containing protein" evidence="2">
    <location>
        <begin position="24"/>
        <end position="628"/>
    </location>
</feature>